<feature type="compositionally biased region" description="Basic and acidic residues" evidence="1">
    <location>
        <begin position="313"/>
        <end position="324"/>
    </location>
</feature>
<sequence length="856" mass="91898">AELMMSQTDVNNAFDRIQLPPGMNDYFILPSIDAKWITEAAPDLAPGLPAGIRISPRMEVLPMGFNWALFSCQEMVRNAAEDAGFADGRMFLDSHSAPDITAEPGAAVCVDGVAAVGADLEAVEAGGVAVAKQLEERGLQVKGVEGPSDSQTFAGMVFDRTSGRISLSRERIWRLRAALLFAADQRYLTGRQMRRLVGHYTWSATLRRELLGVFSVYAWAEKAGDGRWRLWPSAEREIRQAAALVAFAFAAPGAGLDDAGGGVVTQEWPVEKVRRCRGHAEKWHYGAQGLVAARAAALGSPADPSSPRPTAESGERTTDFESMTRDDIGAFENWKLACRGIWARAEGVLRVVVRWVASELNPSDRASRLPGSAISLGGGGPRAAGGDVAPSEAVLASRFDAELESAARSLGPAFGGDACGRPLAGLGGQLAAEEAGLGAAAAEAGELSDGSSSSGESWPAGPSGSDGQAPLRTGRADCGTIAREIAEARRRGFTGLQMAKIGPRSRAQYQKFHQAFLEWSSQEGQPLDTDLQIDRALSRYMDYLYYEGFNVDAGEKVMAAVAFHGPVEGMELPGARRALAGFRRRASARTRSPLPLAGAMAIVGAAAADGQLPFALGLVLAWEAYLRLPPDLVSTVGTSLVRPAARSPQACWGLLLFPQEGEARSKMGHYDEGIMLDGQFGSTLAPFLRRLKAQTADAGPLWSFSSATFRRLFNEYAAKVSLGGSLKEIQERLRHLCESSTRRYKKGARYLAEVNSLDSRARAYGEQVLRQLDGAVERASDTKVIRHLRQGLARASRRGRRRGQVFLDLFCGASGVAKALERHGDNGCLQIDMEADVAFDLTRRSAQQLILGWMAG</sequence>
<dbReference type="Proteomes" id="UP001189429">
    <property type="component" value="Unassembled WGS sequence"/>
</dbReference>
<proteinExistence type="predicted"/>
<organism evidence="2 3">
    <name type="scientific">Prorocentrum cordatum</name>
    <dbReference type="NCBI Taxonomy" id="2364126"/>
    <lineage>
        <taxon>Eukaryota</taxon>
        <taxon>Sar</taxon>
        <taxon>Alveolata</taxon>
        <taxon>Dinophyceae</taxon>
        <taxon>Prorocentrales</taxon>
        <taxon>Prorocentraceae</taxon>
        <taxon>Prorocentrum</taxon>
    </lineage>
</organism>
<name>A0ABN9Q6Z2_9DINO</name>
<evidence type="ECO:0000313" key="2">
    <source>
        <dbReference type="EMBL" id="CAK0801273.1"/>
    </source>
</evidence>
<feature type="region of interest" description="Disordered" evidence="1">
    <location>
        <begin position="441"/>
        <end position="474"/>
    </location>
</feature>
<keyword evidence="3" id="KW-1185">Reference proteome</keyword>
<dbReference type="EMBL" id="CAUYUJ010002547">
    <property type="protein sequence ID" value="CAK0801273.1"/>
    <property type="molecule type" value="Genomic_DNA"/>
</dbReference>
<evidence type="ECO:0000256" key="1">
    <source>
        <dbReference type="SAM" id="MobiDB-lite"/>
    </source>
</evidence>
<evidence type="ECO:0000313" key="3">
    <source>
        <dbReference type="Proteomes" id="UP001189429"/>
    </source>
</evidence>
<evidence type="ECO:0008006" key="4">
    <source>
        <dbReference type="Google" id="ProtNLM"/>
    </source>
</evidence>
<gene>
    <name evidence="2" type="ORF">PCOR1329_LOCUS9193</name>
</gene>
<comment type="caution">
    <text evidence="2">The sequence shown here is derived from an EMBL/GenBank/DDBJ whole genome shotgun (WGS) entry which is preliminary data.</text>
</comment>
<accession>A0ABN9Q6Z2</accession>
<feature type="non-terminal residue" evidence="2">
    <location>
        <position position="856"/>
    </location>
</feature>
<feature type="non-terminal residue" evidence="2">
    <location>
        <position position="1"/>
    </location>
</feature>
<protein>
    <recommendedName>
        <fullName evidence="4">RNA-directed RNA polymerase</fullName>
    </recommendedName>
</protein>
<feature type="compositionally biased region" description="Low complexity" evidence="1">
    <location>
        <begin position="441"/>
        <end position="465"/>
    </location>
</feature>
<feature type="region of interest" description="Disordered" evidence="1">
    <location>
        <begin position="297"/>
        <end position="324"/>
    </location>
</feature>
<reference evidence="2" key="1">
    <citation type="submission" date="2023-10" db="EMBL/GenBank/DDBJ databases">
        <authorList>
            <person name="Chen Y."/>
            <person name="Shah S."/>
            <person name="Dougan E. K."/>
            <person name="Thang M."/>
            <person name="Chan C."/>
        </authorList>
    </citation>
    <scope>NUCLEOTIDE SEQUENCE [LARGE SCALE GENOMIC DNA]</scope>
</reference>